<name>A0A7G9RV44_9BURK</name>
<reference evidence="6 7" key="1">
    <citation type="submission" date="2020-08" db="EMBL/GenBank/DDBJ databases">
        <title>Genome sequence of Diaphorobacter ruginosibacter DSM 27467T.</title>
        <authorList>
            <person name="Hyun D.-W."/>
            <person name="Bae J.-W."/>
        </authorList>
    </citation>
    <scope>NUCLEOTIDE SEQUENCE [LARGE SCALE GENOMIC DNA]</scope>
    <source>
        <strain evidence="6 7">DSM 27467</strain>
    </source>
</reference>
<gene>
    <name evidence="6" type="ORF">H9K76_06185</name>
</gene>
<dbReference type="KEGG" id="drg:H9K76_06185"/>
<feature type="transmembrane region" description="Helical" evidence="5">
    <location>
        <begin position="152"/>
        <end position="177"/>
    </location>
</feature>
<dbReference type="GO" id="GO:0005886">
    <property type="term" value="C:plasma membrane"/>
    <property type="evidence" value="ECO:0007669"/>
    <property type="project" value="UniProtKB-SubCell"/>
</dbReference>
<dbReference type="PANTHER" id="PTHR43701:SF2">
    <property type="entry name" value="MEMBRANE TRANSPORTER PROTEIN YJNA-RELATED"/>
    <property type="match status" value="1"/>
</dbReference>
<evidence type="ECO:0000313" key="6">
    <source>
        <dbReference type="EMBL" id="QNN59469.1"/>
    </source>
</evidence>
<comment type="similarity">
    <text evidence="5">Belongs to the 4-toluene sulfonate uptake permease (TSUP) (TC 2.A.102) family.</text>
</comment>
<dbReference type="EMBL" id="CP060714">
    <property type="protein sequence ID" value="QNN59469.1"/>
    <property type="molecule type" value="Genomic_DNA"/>
</dbReference>
<proteinExistence type="inferred from homology"/>
<dbReference type="Proteomes" id="UP000515811">
    <property type="component" value="Chromosome"/>
</dbReference>
<dbReference type="Pfam" id="PF01925">
    <property type="entry name" value="TauE"/>
    <property type="match status" value="1"/>
</dbReference>
<feature type="transmembrane region" description="Helical" evidence="5">
    <location>
        <begin position="6"/>
        <end position="33"/>
    </location>
</feature>
<keyword evidence="2 5" id="KW-0812">Transmembrane</keyword>
<comment type="subcellular location">
    <subcellularLocation>
        <location evidence="5">Cell membrane</location>
        <topology evidence="5">Multi-pass membrane protein</topology>
    </subcellularLocation>
    <subcellularLocation>
        <location evidence="1">Membrane</location>
        <topology evidence="1">Multi-pass membrane protein</topology>
    </subcellularLocation>
</comment>
<evidence type="ECO:0000313" key="7">
    <source>
        <dbReference type="Proteomes" id="UP000515811"/>
    </source>
</evidence>
<dbReference type="PANTHER" id="PTHR43701">
    <property type="entry name" value="MEMBRANE TRANSPORTER PROTEIN MJ0441-RELATED"/>
    <property type="match status" value="1"/>
</dbReference>
<dbReference type="InterPro" id="IPR051598">
    <property type="entry name" value="TSUP/Inactive_protease-like"/>
</dbReference>
<dbReference type="AlphaFoldDB" id="A0A7G9RV44"/>
<sequence length="273" mass="28335">MIYALLAVASVLAGVSTVLFGFGGGFVIVPLLYHVMKALAGDNAAAAGAAMQVAVATSVCVMVVSSALATRRHARKGNIVREQLWPLVLWIGVGAVCGAILAMVVKGAWVRWAFVIYLLVTIIDCLLRPGFIRSTRQSESEPAPIPSSTTTAFLGMGIGVIASCLGVGGSVMTVPLMRRRGLSMTVSTAMANPLTLPVGIAGAATYLLVGLQSAPTLPGLHWGYVDLSAFALLVAGSLIGMRLAAPLIGRIPDRLHAQIYVTLLAVVMLGMLV</sequence>
<feature type="transmembrane region" description="Helical" evidence="5">
    <location>
        <begin position="189"/>
        <end position="209"/>
    </location>
</feature>
<evidence type="ECO:0000256" key="1">
    <source>
        <dbReference type="ARBA" id="ARBA00004141"/>
    </source>
</evidence>
<protein>
    <recommendedName>
        <fullName evidence="5">Probable membrane transporter protein</fullName>
    </recommendedName>
</protein>
<keyword evidence="3 5" id="KW-1133">Transmembrane helix</keyword>
<accession>A0A7G9RV44</accession>
<evidence type="ECO:0000256" key="4">
    <source>
        <dbReference type="ARBA" id="ARBA00023136"/>
    </source>
</evidence>
<feature type="transmembrane region" description="Helical" evidence="5">
    <location>
        <begin position="45"/>
        <end position="64"/>
    </location>
</feature>
<keyword evidence="7" id="KW-1185">Reference proteome</keyword>
<keyword evidence="5" id="KW-1003">Cell membrane</keyword>
<feature type="transmembrane region" description="Helical" evidence="5">
    <location>
        <begin position="221"/>
        <end position="243"/>
    </location>
</feature>
<organism evidence="6 7">
    <name type="scientific">Diaphorobacter ruginosibacter</name>
    <dbReference type="NCBI Taxonomy" id="1715720"/>
    <lineage>
        <taxon>Bacteria</taxon>
        <taxon>Pseudomonadati</taxon>
        <taxon>Pseudomonadota</taxon>
        <taxon>Betaproteobacteria</taxon>
        <taxon>Burkholderiales</taxon>
        <taxon>Comamonadaceae</taxon>
        <taxon>Diaphorobacter</taxon>
    </lineage>
</organism>
<feature type="transmembrane region" description="Helical" evidence="5">
    <location>
        <begin position="255"/>
        <end position="272"/>
    </location>
</feature>
<feature type="transmembrane region" description="Helical" evidence="5">
    <location>
        <begin position="84"/>
        <end position="105"/>
    </location>
</feature>
<feature type="transmembrane region" description="Helical" evidence="5">
    <location>
        <begin position="112"/>
        <end position="132"/>
    </location>
</feature>
<evidence type="ECO:0000256" key="5">
    <source>
        <dbReference type="RuleBase" id="RU363041"/>
    </source>
</evidence>
<keyword evidence="4 5" id="KW-0472">Membrane</keyword>
<dbReference type="InterPro" id="IPR002781">
    <property type="entry name" value="TM_pro_TauE-like"/>
</dbReference>
<evidence type="ECO:0000256" key="3">
    <source>
        <dbReference type="ARBA" id="ARBA00022989"/>
    </source>
</evidence>
<evidence type="ECO:0000256" key="2">
    <source>
        <dbReference type="ARBA" id="ARBA00022692"/>
    </source>
</evidence>